<keyword evidence="4" id="KW-1185">Reference proteome</keyword>
<proteinExistence type="predicted"/>
<evidence type="ECO:0000256" key="1">
    <source>
        <dbReference type="ARBA" id="ARBA00022737"/>
    </source>
</evidence>
<accession>A0AA88RJK8</accession>
<protein>
    <recommendedName>
        <fullName evidence="2">Disease resistance R13L4/SHOC-2-like LRR domain-containing protein</fullName>
    </recommendedName>
</protein>
<comment type="caution">
    <text evidence="3">The sequence shown here is derived from an EMBL/GenBank/DDBJ whole genome shotgun (WGS) entry which is preliminary data.</text>
</comment>
<gene>
    <name evidence="3" type="ORF">RJ640_024088</name>
</gene>
<evidence type="ECO:0000313" key="4">
    <source>
        <dbReference type="Proteomes" id="UP001187471"/>
    </source>
</evidence>
<dbReference type="InterPro" id="IPR055414">
    <property type="entry name" value="LRR_R13L4/SHOC2-like"/>
</dbReference>
<dbReference type="Pfam" id="PF23598">
    <property type="entry name" value="LRR_14"/>
    <property type="match status" value="1"/>
</dbReference>
<dbReference type="AlphaFoldDB" id="A0AA88RJK8"/>
<dbReference type="Proteomes" id="UP001187471">
    <property type="component" value="Unassembled WGS sequence"/>
</dbReference>
<evidence type="ECO:0000313" key="3">
    <source>
        <dbReference type="EMBL" id="KAK2983735.1"/>
    </source>
</evidence>
<dbReference type="InterPro" id="IPR032675">
    <property type="entry name" value="LRR_dom_sf"/>
</dbReference>
<dbReference type="SUPFAM" id="SSF52058">
    <property type="entry name" value="L domain-like"/>
    <property type="match status" value="1"/>
</dbReference>
<dbReference type="Gene3D" id="3.80.10.10">
    <property type="entry name" value="Ribonuclease Inhibitor"/>
    <property type="match status" value="1"/>
</dbReference>
<evidence type="ECO:0000259" key="2">
    <source>
        <dbReference type="Pfam" id="PF23598"/>
    </source>
</evidence>
<dbReference type="EMBL" id="JAVXUO010001305">
    <property type="protein sequence ID" value="KAK2983735.1"/>
    <property type="molecule type" value="Genomic_DNA"/>
</dbReference>
<dbReference type="PANTHER" id="PTHR47186:SF53">
    <property type="entry name" value="RX N-TERMINAL DOMAIN-CONTAINING PROTEIN"/>
    <property type="match status" value="1"/>
</dbReference>
<dbReference type="PANTHER" id="PTHR47186">
    <property type="entry name" value="LEUCINE-RICH REPEAT-CONTAINING PROTEIN 57"/>
    <property type="match status" value="1"/>
</dbReference>
<organism evidence="3 4">
    <name type="scientific">Escallonia rubra</name>
    <dbReference type="NCBI Taxonomy" id="112253"/>
    <lineage>
        <taxon>Eukaryota</taxon>
        <taxon>Viridiplantae</taxon>
        <taxon>Streptophyta</taxon>
        <taxon>Embryophyta</taxon>
        <taxon>Tracheophyta</taxon>
        <taxon>Spermatophyta</taxon>
        <taxon>Magnoliopsida</taxon>
        <taxon>eudicotyledons</taxon>
        <taxon>Gunneridae</taxon>
        <taxon>Pentapetalae</taxon>
        <taxon>asterids</taxon>
        <taxon>campanulids</taxon>
        <taxon>Escalloniales</taxon>
        <taxon>Escalloniaceae</taxon>
        <taxon>Escallonia</taxon>
    </lineage>
</organism>
<reference evidence="3" key="1">
    <citation type="submission" date="2022-12" db="EMBL/GenBank/DDBJ databases">
        <title>Draft genome assemblies for two species of Escallonia (Escalloniales).</title>
        <authorList>
            <person name="Chanderbali A."/>
            <person name="Dervinis C."/>
            <person name="Anghel I."/>
            <person name="Soltis D."/>
            <person name="Soltis P."/>
            <person name="Zapata F."/>
        </authorList>
    </citation>
    <scope>NUCLEOTIDE SEQUENCE</scope>
    <source>
        <strain evidence="3">UCBG92.1500</strain>
        <tissue evidence="3">Leaf</tissue>
    </source>
</reference>
<name>A0AA88RJK8_9ASTE</name>
<feature type="domain" description="Disease resistance R13L4/SHOC-2-like LRR" evidence="2">
    <location>
        <begin position="173"/>
        <end position="258"/>
    </location>
</feature>
<sequence length="347" mass="39665">MSPKVCKLRTEQESWSEKSCTGTLRLEMLKRPLLMSPKRDHTMQMASAEDKSSYSYVVNDNIVNDSTTWHARPGPGHIGQNIKTHLAREGLLGPLAKDNLQRKILMCIPCDEDEPISVEEALSSSVSNEWMATMKDVVSSIEKNQNLRTIRVEEDVTVEGDVTQGCSQSFVDTCVSRFQCLRILDLRNSIFETLPRSIGGLKHLKYLDISWNGNLKSLPTSLCKLQSLQTLQLEGCWELKELPRDFGDLISLRCLGLTTLCHEEGTRYRYFSMFLWIMDDAVSQGMSRKTVGSYWNDMRALGRKSNITPCYVIHSPVNFINFSFDMNHEYITYERFNTAHYEGFESV</sequence>
<keyword evidence="1" id="KW-0677">Repeat</keyword>